<protein>
    <submittedName>
        <fullName evidence="1">Uncharacterized protein</fullName>
    </submittedName>
</protein>
<gene>
    <name evidence="1" type="ORF">LOY88_005478</name>
</gene>
<proteinExistence type="predicted"/>
<evidence type="ECO:0000313" key="1">
    <source>
        <dbReference type="EMBL" id="KAI2383128.1"/>
    </source>
</evidence>
<reference evidence="1" key="1">
    <citation type="journal article" date="2022" name="bioRxiv">
        <title>Population genetic analysis of Ophidiomyces ophidiicola, the causative agent of snake fungal disease, indicates recent introductions to the USA.</title>
        <authorList>
            <person name="Ladner J.T."/>
            <person name="Palmer J.M."/>
            <person name="Ettinger C.L."/>
            <person name="Stajich J.E."/>
            <person name="Farrell T.M."/>
            <person name="Glorioso B.M."/>
            <person name="Lawson B."/>
            <person name="Price S.J."/>
            <person name="Stengle A.G."/>
            <person name="Grear D.A."/>
            <person name="Lorch J.M."/>
        </authorList>
    </citation>
    <scope>NUCLEOTIDE SEQUENCE</scope>
    <source>
        <strain evidence="1">NWHC 24266-5</strain>
    </source>
</reference>
<comment type="caution">
    <text evidence="1">The sequence shown here is derived from an EMBL/GenBank/DDBJ whole genome shotgun (WGS) entry which is preliminary data.</text>
</comment>
<sequence length="243" mass="27888">MKNTQVIPISYSSFLDSSIINLRCSDSSRIFKVHEALLQSKGGAIYAAFSGTYKEGTERTYIFKETAEGILLRYIEWAYRDDYPHVLNPDKSTASKDTNLPCGGDEEWKIDANNPLLCHVKMYIFADTYLIAELKSLSFEKITKYLKEEGTLIKIDSQLAVIRMLDFASSNLLPDDDLLHWLGIYATWCLERLREQPAFHDIAGKLVMYIVRYARQSSTAPWELSMPISKFPMYEPKRVNKEG</sequence>
<accession>A0ACB8URF2</accession>
<dbReference type="EMBL" id="JALBCA010000098">
    <property type="protein sequence ID" value="KAI2383128.1"/>
    <property type="molecule type" value="Genomic_DNA"/>
</dbReference>
<organism evidence="1">
    <name type="scientific">Ophidiomyces ophidiicola</name>
    <dbReference type="NCBI Taxonomy" id="1387563"/>
    <lineage>
        <taxon>Eukaryota</taxon>
        <taxon>Fungi</taxon>
        <taxon>Dikarya</taxon>
        <taxon>Ascomycota</taxon>
        <taxon>Pezizomycotina</taxon>
        <taxon>Eurotiomycetes</taxon>
        <taxon>Eurotiomycetidae</taxon>
        <taxon>Onygenales</taxon>
        <taxon>Onygenaceae</taxon>
        <taxon>Ophidiomyces</taxon>
    </lineage>
</organism>
<name>A0ACB8URF2_9EURO</name>